<proteinExistence type="predicted"/>
<name>A0AB38FVB0_9ENTR</name>
<evidence type="ECO:0000313" key="1">
    <source>
        <dbReference type="EMBL" id="SQA62946.1"/>
    </source>
</evidence>
<accession>A0AB38FVB0</accession>
<comment type="caution">
    <text evidence="1">The sequence shown here is derived from an EMBL/GenBank/DDBJ whole genome shotgun (WGS) entry which is preliminary data.</text>
</comment>
<sequence length="64" mass="7326">MDEVDLASLAQQSKLAHLLKGRTRASLPFTGLCHNCSEPLDNVHFCDADCRDDYEKRLQSHLRR</sequence>
<reference evidence="1 2" key="1">
    <citation type="submission" date="2018-06" db="EMBL/GenBank/DDBJ databases">
        <authorList>
            <consortium name="Pathogen Informatics"/>
            <person name="Doyle S."/>
        </authorList>
    </citation>
    <scope>NUCLEOTIDE SEQUENCE [LARGE SCALE GENOMIC DNA]</scope>
    <source>
        <strain evidence="1 2">NCTC11967</strain>
    </source>
</reference>
<evidence type="ECO:0008006" key="3">
    <source>
        <dbReference type="Google" id="ProtNLM"/>
    </source>
</evidence>
<organism evidence="1 2">
    <name type="scientific">Yokenella regensburgei</name>
    <dbReference type="NCBI Taxonomy" id="158877"/>
    <lineage>
        <taxon>Bacteria</taxon>
        <taxon>Pseudomonadati</taxon>
        <taxon>Pseudomonadota</taxon>
        <taxon>Gammaproteobacteria</taxon>
        <taxon>Enterobacterales</taxon>
        <taxon>Enterobacteriaceae</taxon>
        <taxon>Yokenella</taxon>
    </lineage>
</organism>
<dbReference type="Proteomes" id="UP000251313">
    <property type="component" value="Unassembled WGS sequence"/>
</dbReference>
<dbReference type="EMBL" id="UAVL01000009">
    <property type="protein sequence ID" value="SQA62946.1"/>
    <property type="molecule type" value="Genomic_DNA"/>
</dbReference>
<protein>
    <recommendedName>
        <fullName evidence="3">DUF2116 family Zn-ribbon domain-containing protein</fullName>
    </recommendedName>
</protein>
<gene>
    <name evidence="1" type="ORF">NCTC11967_01964</name>
</gene>
<dbReference type="AlphaFoldDB" id="A0AB38FVB0"/>
<evidence type="ECO:0000313" key="2">
    <source>
        <dbReference type="Proteomes" id="UP000251313"/>
    </source>
</evidence>
<dbReference type="RefSeq" id="WP_038253181.1">
    <property type="nucleotide sequence ID" value="NZ_UAVL01000009.1"/>
</dbReference>